<dbReference type="PANTHER" id="PTHR43066:SF11">
    <property type="entry name" value="PEPTIDASE S54 RHOMBOID DOMAIN-CONTAINING PROTEIN"/>
    <property type="match status" value="1"/>
</dbReference>
<dbReference type="InterPro" id="IPR035952">
    <property type="entry name" value="Rhomboid-like_sf"/>
</dbReference>
<dbReference type="GO" id="GO:0006508">
    <property type="term" value="P:proteolysis"/>
    <property type="evidence" value="ECO:0007669"/>
    <property type="project" value="UniProtKB-KW"/>
</dbReference>
<feature type="domain" description="DUF6576" evidence="7">
    <location>
        <begin position="251"/>
        <end position="281"/>
    </location>
</feature>
<gene>
    <name evidence="8" type="ORF">EZJ43_15025</name>
</gene>
<keyword evidence="2 5" id="KW-0812">Transmembrane</keyword>
<dbReference type="RefSeq" id="WP_133263535.1">
    <property type="nucleotide sequence ID" value="NZ_SJCY01000012.1"/>
</dbReference>
<feature type="transmembrane region" description="Helical" evidence="5">
    <location>
        <begin position="104"/>
        <end position="124"/>
    </location>
</feature>
<dbReference type="Proteomes" id="UP000295668">
    <property type="component" value="Unassembled WGS sequence"/>
</dbReference>
<evidence type="ECO:0000256" key="4">
    <source>
        <dbReference type="ARBA" id="ARBA00023136"/>
    </source>
</evidence>
<feature type="domain" description="Peptidase S54 rhomboid" evidence="6">
    <location>
        <begin position="61"/>
        <end position="205"/>
    </location>
</feature>
<evidence type="ECO:0000259" key="7">
    <source>
        <dbReference type="Pfam" id="PF20216"/>
    </source>
</evidence>
<evidence type="ECO:0000256" key="3">
    <source>
        <dbReference type="ARBA" id="ARBA00022989"/>
    </source>
</evidence>
<name>A0A4R5MJF7_9SPHI</name>
<comment type="subcellular location">
    <subcellularLocation>
        <location evidence="1">Membrane</location>
        <topology evidence="1">Multi-pass membrane protein</topology>
    </subcellularLocation>
</comment>
<dbReference type="PANTHER" id="PTHR43066">
    <property type="entry name" value="RHOMBOID-RELATED PROTEIN"/>
    <property type="match status" value="1"/>
</dbReference>
<feature type="transmembrane region" description="Helical" evidence="5">
    <location>
        <begin position="76"/>
        <end position="97"/>
    </location>
</feature>
<sequence length="283" mass="31293">MNNNTLKDLFNKVFYSGNPMFLYIGINVILFVLTAIGSLAFKNVDLLAYVGIPSSITLLPNRFYSIVTYMFFNVEFLNFLFNMLWLFWFGSIFMNFLKTKQFHFVYLGGGLIAALFYIVTNAILPTLGLATSGGYLIGSASVVLAIVVASATLVPNYAIKMIIFGEIKIMYIALVFVALDVIALIKIDLASVVAHLAAALFGFIFIKQLQSGNDWSKLFDKKPTLKVVKNTNPVKNTSNPIKKSPMGSVPQVEIDAILDKISSSGYDQLSALEKEKLFKASNN</sequence>
<dbReference type="GO" id="GO:0016020">
    <property type="term" value="C:membrane"/>
    <property type="evidence" value="ECO:0007669"/>
    <property type="project" value="UniProtKB-SubCell"/>
</dbReference>
<protein>
    <submittedName>
        <fullName evidence="8">Rhomboid family intramembrane serine protease</fullName>
    </submittedName>
</protein>
<dbReference type="OrthoDB" id="680602at2"/>
<dbReference type="InterPro" id="IPR022764">
    <property type="entry name" value="Peptidase_S54_rhomboid_dom"/>
</dbReference>
<feature type="transmembrane region" description="Helical" evidence="5">
    <location>
        <begin position="20"/>
        <end position="39"/>
    </location>
</feature>
<feature type="transmembrane region" description="Helical" evidence="5">
    <location>
        <begin position="193"/>
        <end position="209"/>
    </location>
</feature>
<keyword evidence="9" id="KW-1185">Reference proteome</keyword>
<dbReference type="AlphaFoldDB" id="A0A4R5MJF7"/>
<comment type="caution">
    <text evidence="8">The sequence shown here is derived from an EMBL/GenBank/DDBJ whole genome shotgun (WGS) entry which is preliminary data.</text>
</comment>
<dbReference type="Pfam" id="PF20216">
    <property type="entry name" value="DUF6576"/>
    <property type="match status" value="1"/>
</dbReference>
<evidence type="ECO:0000313" key="8">
    <source>
        <dbReference type="EMBL" id="TDG35209.1"/>
    </source>
</evidence>
<dbReference type="Pfam" id="PF01694">
    <property type="entry name" value="Rhomboid"/>
    <property type="match status" value="1"/>
</dbReference>
<dbReference type="GO" id="GO:0004252">
    <property type="term" value="F:serine-type endopeptidase activity"/>
    <property type="evidence" value="ECO:0007669"/>
    <property type="project" value="InterPro"/>
</dbReference>
<evidence type="ECO:0000313" key="9">
    <source>
        <dbReference type="Proteomes" id="UP000295668"/>
    </source>
</evidence>
<evidence type="ECO:0000256" key="2">
    <source>
        <dbReference type="ARBA" id="ARBA00022692"/>
    </source>
</evidence>
<reference evidence="8 9" key="1">
    <citation type="submission" date="2019-02" db="EMBL/GenBank/DDBJ databases">
        <title>Pedobacter sp. nov., a novel speices isolated from soil of pinguins habitat in Antarcitica.</title>
        <authorList>
            <person name="He R.-H."/>
        </authorList>
    </citation>
    <scope>NUCLEOTIDE SEQUENCE [LARGE SCALE GENOMIC DNA]</scope>
    <source>
        <strain evidence="8 9">E01020</strain>
    </source>
</reference>
<dbReference type="EMBL" id="SJCY01000012">
    <property type="protein sequence ID" value="TDG35209.1"/>
    <property type="molecule type" value="Genomic_DNA"/>
</dbReference>
<keyword evidence="3 5" id="KW-1133">Transmembrane helix</keyword>
<dbReference type="Gene3D" id="1.20.1540.10">
    <property type="entry name" value="Rhomboid-like"/>
    <property type="match status" value="1"/>
</dbReference>
<evidence type="ECO:0000256" key="1">
    <source>
        <dbReference type="ARBA" id="ARBA00004141"/>
    </source>
</evidence>
<evidence type="ECO:0000256" key="5">
    <source>
        <dbReference type="SAM" id="Phobius"/>
    </source>
</evidence>
<feature type="transmembrane region" description="Helical" evidence="5">
    <location>
        <begin position="169"/>
        <end position="187"/>
    </location>
</feature>
<dbReference type="InterPro" id="IPR046483">
    <property type="entry name" value="DUF6576"/>
</dbReference>
<organism evidence="8 9">
    <name type="scientific">Pedobacter changchengzhani</name>
    <dbReference type="NCBI Taxonomy" id="2529274"/>
    <lineage>
        <taxon>Bacteria</taxon>
        <taxon>Pseudomonadati</taxon>
        <taxon>Bacteroidota</taxon>
        <taxon>Sphingobacteriia</taxon>
        <taxon>Sphingobacteriales</taxon>
        <taxon>Sphingobacteriaceae</taxon>
        <taxon>Pedobacter</taxon>
    </lineage>
</organism>
<feature type="transmembrane region" description="Helical" evidence="5">
    <location>
        <begin position="136"/>
        <end position="157"/>
    </location>
</feature>
<keyword evidence="8" id="KW-0378">Hydrolase</keyword>
<dbReference type="SUPFAM" id="SSF144091">
    <property type="entry name" value="Rhomboid-like"/>
    <property type="match status" value="1"/>
</dbReference>
<proteinExistence type="predicted"/>
<evidence type="ECO:0000259" key="6">
    <source>
        <dbReference type="Pfam" id="PF01694"/>
    </source>
</evidence>
<keyword evidence="4 5" id="KW-0472">Membrane</keyword>
<keyword evidence="8" id="KW-0645">Protease</keyword>
<accession>A0A4R5MJF7</accession>